<gene>
    <name evidence="1" type="ORF">HAX54_038467</name>
</gene>
<dbReference type="EMBL" id="JACEIK010005255">
    <property type="protein sequence ID" value="MCE0481070.1"/>
    <property type="molecule type" value="Genomic_DNA"/>
</dbReference>
<comment type="caution">
    <text evidence="1">The sequence shown here is derived from an EMBL/GenBank/DDBJ whole genome shotgun (WGS) entry which is preliminary data.</text>
</comment>
<accession>A0ABS8VMU7</accession>
<keyword evidence="2" id="KW-1185">Reference proteome</keyword>
<evidence type="ECO:0000313" key="2">
    <source>
        <dbReference type="Proteomes" id="UP000823775"/>
    </source>
</evidence>
<dbReference type="SUPFAM" id="SSF52058">
    <property type="entry name" value="L domain-like"/>
    <property type="match status" value="1"/>
</dbReference>
<organism evidence="1 2">
    <name type="scientific">Datura stramonium</name>
    <name type="common">Jimsonweed</name>
    <name type="synonym">Common thornapple</name>
    <dbReference type="NCBI Taxonomy" id="4076"/>
    <lineage>
        <taxon>Eukaryota</taxon>
        <taxon>Viridiplantae</taxon>
        <taxon>Streptophyta</taxon>
        <taxon>Embryophyta</taxon>
        <taxon>Tracheophyta</taxon>
        <taxon>Spermatophyta</taxon>
        <taxon>Magnoliopsida</taxon>
        <taxon>eudicotyledons</taxon>
        <taxon>Gunneridae</taxon>
        <taxon>Pentapetalae</taxon>
        <taxon>asterids</taxon>
        <taxon>lamiids</taxon>
        <taxon>Solanales</taxon>
        <taxon>Solanaceae</taxon>
        <taxon>Solanoideae</taxon>
        <taxon>Datureae</taxon>
        <taxon>Datura</taxon>
    </lineage>
</organism>
<name>A0ABS8VMU7_DATST</name>
<sequence>MEASDQDKVKNSLLSYLGESEGYYLSTMQLSNYNTRLFKPCLLYMGMFPDERIPVSKLISLWIASEETNFNLPIGRSERGFSEELSKFASLGSNTRKPFHQHLRSLIMTNGSGFPARILFNKCSKLRLLKSAQLQVLRLSGKKFSVVSELHLPSSLKKLVLRWMPIESAISFIGELPRLEYLQLWDFTQSEEWCLPIDITFHKLSLETGEGLVRKSKAVVSQACACNHNNDSDEDDVLSEPRYLLCLIVLVELEMKKIFLGELMASKFSQSRTFKDKKLPKSLYYLRKLLVYLRNEKLKNFPTDVTARNIDVAIEFLLFLLGDVPNHVINGNSLNEVLEKIGVLVGNILCLIQMLLVGSTVKEDTRKIELGTIQILEAQVEEVYKSLQYSPSNEFPIVGGLSFIDSLQSGMRC</sequence>
<dbReference type="Proteomes" id="UP000823775">
    <property type="component" value="Unassembled WGS sequence"/>
</dbReference>
<dbReference type="Gene3D" id="3.80.10.10">
    <property type="entry name" value="Ribonuclease Inhibitor"/>
    <property type="match status" value="1"/>
</dbReference>
<dbReference type="InterPro" id="IPR032675">
    <property type="entry name" value="LRR_dom_sf"/>
</dbReference>
<reference evidence="1 2" key="1">
    <citation type="journal article" date="2021" name="BMC Genomics">
        <title>Datura genome reveals duplications of psychoactive alkaloid biosynthetic genes and high mutation rate following tissue culture.</title>
        <authorList>
            <person name="Rajewski A."/>
            <person name="Carter-House D."/>
            <person name="Stajich J."/>
            <person name="Litt A."/>
        </authorList>
    </citation>
    <scope>NUCLEOTIDE SEQUENCE [LARGE SCALE GENOMIC DNA]</scope>
    <source>
        <strain evidence="1">AR-01</strain>
    </source>
</reference>
<proteinExistence type="predicted"/>
<evidence type="ECO:0000313" key="1">
    <source>
        <dbReference type="EMBL" id="MCE0481070.1"/>
    </source>
</evidence>
<protein>
    <submittedName>
        <fullName evidence="1">Uncharacterized protein</fullName>
    </submittedName>
</protein>